<keyword evidence="3" id="KW-1185">Reference proteome</keyword>
<organism evidence="2 3">
    <name type="scientific">Deinandra increscens subsp. villosa</name>
    <dbReference type="NCBI Taxonomy" id="3103831"/>
    <lineage>
        <taxon>Eukaryota</taxon>
        <taxon>Viridiplantae</taxon>
        <taxon>Streptophyta</taxon>
        <taxon>Embryophyta</taxon>
        <taxon>Tracheophyta</taxon>
        <taxon>Spermatophyta</taxon>
        <taxon>Magnoliopsida</taxon>
        <taxon>eudicotyledons</taxon>
        <taxon>Gunneridae</taxon>
        <taxon>Pentapetalae</taxon>
        <taxon>asterids</taxon>
        <taxon>campanulids</taxon>
        <taxon>Asterales</taxon>
        <taxon>Asteraceae</taxon>
        <taxon>Asteroideae</taxon>
        <taxon>Heliantheae alliance</taxon>
        <taxon>Madieae</taxon>
        <taxon>Madiinae</taxon>
        <taxon>Deinandra</taxon>
    </lineage>
</organism>
<dbReference type="Gene3D" id="3.40.395.10">
    <property type="entry name" value="Adenoviral Proteinase, Chain A"/>
    <property type="match status" value="1"/>
</dbReference>
<dbReference type="AlphaFoldDB" id="A0AAP0DC59"/>
<dbReference type="PANTHER" id="PTHR34835:SF90">
    <property type="entry name" value="AMINOTRANSFERASE-LIKE PLANT MOBILE DOMAIN-CONTAINING PROTEIN"/>
    <property type="match status" value="1"/>
</dbReference>
<evidence type="ECO:0000313" key="2">
    <source>
        <dbReference type="EMBL" id="KAK9070263.1"/>
    </source>
</evidence>
<comment type="caution">
    <text evidence="2">The sequence shown here is derived from an EMBL/GenBank/DDBJ whole genome shotgun (WGS) entry which is preliminary data.</text>
</comment>
<feature type="region of interest" description="Disordered" evidence="1">
    <location>
        <begin position="149"/>
        <end position="186"/>
    </location>
</feature>
<dbReference type="Proteomes" id="UP001408789">
    <property type="component" value="Unassembled WGS sequence"/>
</dbReference>
<dbReference type="PANTHER" id="PTHR34835">
    <property type="entry name" value="OS07G0283600 PROTEIN-RELATED"/>
    <property type="match status" value="1"/>
</dbReference>
<feature type="compositionally biased region" description="Polar residues" evidence="1">
    <location>
        <begin position="485"/>
        <end position="512"/>
    </location>
</feature>
<evidence type="ECO:0000313" key="3">
    <source>
        <dbReference type="Proteomes" id="UP001408789"/>
    </source>
</evidence>
<reference evidence="2 3" key="1">
    <citation type="submission" date="2024-04" db="EMBL/GenBank/DDBJ databases">
        <title>The reference genome of an endangered Asteraceae, Deinandra increscens subsp. villosa, native to the Central Coast of California.</title>
        <authorList>
            <person name="Guilliams M."/>
            <person name="Hasenstab-Lehman K."/>
            <person name="Meyer R."/>
            <person name="Mcevoy S."/>
        </authorList>
    </citation>
    <scope>NUCLEOTIDE SEQUENCE [LARGE SCALE GENOMIC DNA]</scope>
    <source>
        <tissue evidence="2">Leaf</tissue>
    </source>
</reference>
<feature type="compositionally biased region" description="Basic residues" evidence="1">
    <location>
        <begin position="87"/>
        <end position="97"/>
    </location>
</feature>
<gene>
    <name evidence="2" type="ORF">SSX86_010663</name>
</gene>
<feature type="compositionally biased region" description="Basic residues" evidence="1">
    <location>
        <begin position="156"/>
        <end position="166"/>
    </location>
</feature>
<accession>A0AAP0DC59</accession>
<sequence>MLIPGSFSIPIAPVYDACSDATEVDCTPIVGSLKVCSISNEIVSKAPEPIAELPLGSIHIEDSVEVPARNKLKKRSALPQVPTWTHSKLRRSGRAKKSSAPSNTFDTAIPIDDSEMDTPISNLILSTRKIKGKKLPIILNEAIATNFPDPDESVKKLSKTSKKSSKQIKEAQGKKPPTKPRKPRWFGLRTRSSPAQFFRCIQSLRTNQKDPVRKMGFGQLLTFMVDCIPLRLGHYVVDHFSPDHMVIKVGTKQVNVDLLSIKQLLGVPSGNIKFTDDNILETTDDHVMEWRSRYLDRLVAPSEMVDKIIDAPDEDSFDFRMDFIMCFLSVMVECHLNGRLREKILDYISFDIDWKEIDWCDYILQALKECKIGWRRQDLSSPFVGPLAILALLYVDSFECEGITTDPSKNAISFWNKKNLKQREVLEIKKGGFGKGRFKGLSPVVNDGSTEFTCVDVDFMFSEVKKNLAPDVDQDDGNLADKSPTDSMGKQSPADQDVNKSPENTDNDNANFDQMAKSSDDAYDPPNDHEITQLGDDEHVHGVAADQNKTVLLDDLFPTSDVNPQPSYVTATHLHVDLNSSMLFNGKLSLAPNKGSNIPINHDESPKVSTVPPPNADPAPNVPFTDDSSHNHPLEAIPIRFVPPADKFEETIQKLDSLRVNPIRNKTLPSVLKSLWLDRAVNIDLVPTKEEKKIWDFLFNYQTTAKFKQLRKTLPCDPPLSYPSYLNYNEDRRSDDSPLRVYCPPDIIGGFLLHNQHSDESRRITTFSDNLINHLKASQISTELKGVDMIFFPAQDSESFFLMVFDLKYPAISVIDSFPNFDPLVKLSDSECYFDKDTAHKMKYLFSIFLQQINHPKCNQIIMQNIEKIDTFWSTSSLPNDNVIFLMRHMEKFMGKNFEFDCKFSTNGSSKKKQLRWLRQKYAAAILLSDANLMKSRIKDCI</sequence>
<evidence type="ECO:0008006" key="4">
    <source>
        <dbReference type="Google" id="ProtNLM"/>
    </source>
</evidence>
<dbReference type="EMBL" id="JBCNJP010000012">
    <property type="protein sequence ID" value="KAK9070263.1"/>
    <property type="molecule type" value="Genomic_DNA"/>
</dbReference>
<feature type="region of interest" description="Disordered" evidence="1">
    <location>
        <begin position="75"/>
        <end position="110"/>
    </location>
</feature>
<feature type="region of interest" description="Disordered" evidence="1">
    <location>
        <begin position="470"/>
        <end position="533"/>
    </location>
</feature>
<name>A0AAP0DC59_9ASTR</name>
<protein>
    <recommendedName>
        <fullName evidence="4">Ubiquitin-like protease family profile domain-containing protein</fullName>
    </recommendedName>
</protein>
<proteinExistence type="predicted"/>
<evidence type="ECO:0000256" key="1">
    <source>
        <dbReference type="SAM" id="MobiDB-lite"/>
    </source>
</evidence>